<evidence type="ECO:0000313" key="10">
    <source>
        <dbReference type="Proteomes" id="UP000234328"/>
    </source>
</evidence>
<keyword evidence="3" id="KW-0808">Transferase</keyword>
<dbReference type="Gene3D" id="3.30.450.20">
    <property type="entry name" value="PAS domain"/>
    <property type="match status" value="2"/>
</dbReference>
<organism evidence="9 10">
    <name type="scientific">Pollutimonas nitritireducens</name>
    <dbReference type="NCBI Taxonomy" id="2045209"/>
    <lineage>
        <taxon>Bacteria</taxon>
        <taxon>Pseudomonadati</taxon>
        <taxon>Pseudomonadota</taxon>
        <taxon>Betaproteobacteria</taxon>
        <taxon>Burkholderiales</taxon>
        <taxon>Alcaligenaceae</taxon>
        <taxon>Pollutimonas</taxon>
    </lineage>
</organism>
<keyword evidence="6" id="KW-0067">ATP-binding</keyword>
<feature type="transmembrane region" description="Helical" evidence="8">
    <location>
        <begin position="33"/>
        <end position="57"/>
    </location>
</feature>
<proteinExistence type="predicted"/>
<dbReference type="GO" id="GO:0016020">
    <property type="term" value="C:membrane"/>
    <property type="evidence" value="ECO:0007669"/>
    <property type="project" value="UniProtKB-SubCell"/>
</dbReference>
<dbReference type="SUPFAM" id="SSF55785">
    <property type="entry name" value="PYP-like sensor domain (PAS domain)"/>
    <property type="match status" value="1"/>
</dbReference>
<evidence type="ECO:0000256" key="6">
    <source>
        <dbReference type="ARBA" id="ARBA00022840"/>
    </source>
</evidence>
<evidence type="ECO:0000256" key="3">
    <source>
        <dbReference type="ARBA" id="ARBA00022679"/>
    </source>
</evidence>
<accession>A0A2N4UKX4</accession>
<keyword evidence="7" id="KW-0902">Two-component regulatory system</keyword>
<dbReference type="InterPro" id="IPR029151">
    <property type="entry name" value="Sensor-like_sf"/>
</dbReference>
<sequence length="396" mass="44241">MAHGVWIFITIQVMQADVQTHNHSFSRRVKQRFAIQWVALFIALALLATAIASNLLLDRRHTETRERDRLSTQARIIALNMEQQLATANRALQALLGDLSVWRDNYDRQTHIEYIRAVANAMPGIRSIGIIDADGILIASNHVGVLGTDFSHRNYFQTAKWQANADTLYISAPYESIFGSDMINMARAALSPQGEFQGIVFATLNSDHFRTLMASVLYAADMWDAAVHADGSMFLRVPHRERPVNVNLAKPGTFFTRHLESGKTTTVLTGTPQGTADKQIVAQHTIDPAELRMNKALVISTGRNIDAVFLPWKQSAALQAGLFLIISAITVLGLYTYQRREREFDRKEAHARAALQASEENHRLIVENTKDVVIKLDANGAYTYVNPRSSGFSVRT</sequence>
<evidence type="ECO:0000256" key="2">
    <source>
        <dbReference type="ARBA" id="ARBA00022553"/>
    </source>
</evidence>
<name>A0A2N4UKX4_9BURK</name>
<comment type="caution">
    <text evidence="9">The sequence shown here is derived from an EMBL/GenBank/DDBJ whole genome shotgun (WGS) entry which is preliminary data.</text>
</comment>
<dbReference type="EMBL" id="PDNV01000001">
    <property type="protein sequence ID" value="PLC55672.1"/>
    <property type="molecule type" value="Genomic_DNA"/>
</dbReference>
<dbReference type="AlphaFoldDB" id="A0A2N4UKX4"/>
<evidence type="ECO:0000256" key="7">
    <source>
        <dbReference type="ARBA" id="ARBA00023012"/>
    </source>
</evidence>
<feature type="transmembrane region" description="Helical" evidence="8">
    <location>
        <begin position="316"/>
        <end position="337"/>
    </location>
</feature>
<comment type="subcellular location">
    <subcellularLocation>
        <location evidence="1">Membrane</location>
    </subcellularLocation>
</comment>
<keyword evidence="8" id="KW-0472">Membrane</keyword>
<dbReference type="GO" id="GO:0000160">
    <property type="term" value="P:phosphorelay signal transduction system"/>
    <property type="evidence" value="ECO:0007669"/>
    <property type="project" value="UniProtKB-KW"/>
</dbReference>
<dbReference type="CDD" id="cd12914">
    <property type="entry name" value="PDC1_DGC_like"/>
    <property type="match status" value="1"/>
</dbReference>
<evidence type="ECO:0000256" key="8">
    <source>
        <dbReference type="SAM" id="Phobius"/>
    </source>
</evidence>
<dbReference type="GO" id="GO:0016301">
    <property type="term" value="F:kinase activity"/>
    <property type="evidence" value="ECO:0007669"/>
    <property type="project" value="UniProtKB-KW"/>
</dbReference>
<dbReference type="Proteomes" id="UP000234328">
    <property type="component" value="Unassembled WGS sequence"/>
</dbReference>
<evidence type="ECO:0000256" key="4">
    <source>
        <dbReference type="ARBA" id="ARBA00022741"/>
    </source>
</evidence>
<evidence type="ECO:0000256" key="1">
    <source>
        <dbReference type="ARBA" id="ARBA00004370"/>
    </source>
</evidence>
<dbReference type="SUPFAM" id="SSF103190">
    <property type="entry name" value="Sensory domain-like"/>
    <property type="match status" value="1"/>
</dbReference>
<gene>
    <name evidence="9" type="ORF">CR155_01040</name>
</gene>
<keyword evidence="8" id="KW-1133">Transmembrane helix</keyword>
<keyword evidence="2" id="KW-0597">Phosphoprotein</keyword>
<keyword evidence="4" id="KW-0547">Nucleotide-binding</keyword>
<keyword evidence="10" id="KW-1185">Reference proteome</keyword>
<evidence type="ECO:0000256" key="5">
    <source>
        <dbReference type="ARBA" id="ARBA00022777"/>
    </source>
</evidence>
<keyword evidence="5" id="KW-0418">Kinase</keyword>
<dbReference type="OrthoDB" id="5290456at2"/>
<keyword evidence="8" id="KW-0812">Transmembrane</keyword>
<evidence type="ECO:0008006" key="11">
    <source>
        <dbReference type="Google" id="ProtNLM"/>
    </source>
</evidence>
<reference evidence="9 10" key="1">
    <citation type="submission" date="2017-10" db="EMBL/GenBank/DDBJ databases">
        <title>Two draft genome sequences of Pusillimonas sp. strains isolated from a nitrate- and radionuclide-contaminated groundwater in Russia.</title>
        <authorList>
            <person name="Grouzdev D.S."/>
            <person name="Tourova T.P."/>
            <person name="Goeva M.A."/>
            <person name="Babich T.L."/>
            <person name="Sokolova D.S."/>
            <person name="Abdullin R."/>
            <person name="Poltaraus A.B."/>
            <person name="Toshchakov S.V."/>
            <person name="Nazina T.N."/>
        </authorList>
    </citation>
    <scope>NUCLEOTIDE SEQUENCE [LARGE SCALE GENOMIC DNA]</scope>
    <source>
        <strain evidence="9 10">JR1/69-2-13</strain>
    </source>
</reference>
<evidence type="ECO:0000313" key="9">
    <source>
        <dbReference type="EMBL" id="PLC55672.1"/>
    </source>
</evidence>
<protein>
    <recommendedName>
        <fullName evidence="11">Cache domain-containing protein</fullName>
    </recommendedName>
</protein>
<dbReference type="RefSeq" id="WP_102068155.1">
    <property type="nucleotide sequence ID" value="NZ_PDNV01000001.1"/>
</dbReference>
<dbReference type="GO" id="GO:0005524">
    <property type="term" value="F:ATP binding"/>
    <property type="evidence" value="ECO:0007669"/>
    <property type="project" value="UniProtKB-KW"/>
</dbReference>
<dbReference type="InterPro" id="IPR035965">
    <property type="entry name" value="PAS-like_dom_sf"/>
</dbReference>